<evidence type="ECO:0000256" key="1">
    <source>
        <dbReference type="SAM" id="MobiDB-lite"/>
    </source>
</evidence>
<keyword evidence="4" id="KW-1185">Reference proteome</keyword>
<dbReference type="Pfam" id="PF05170">
    <property type="entry name" value="AsmA"/>
    <property type="match status" value="1"/>
</dbReference>
<sequence length="952" mass="98309">MKWLGIVAGVVLAGIVGAAVLLPRLIDWQSYRPEIAAIAEEAIGFPVVIDGNIQAELFPTPQLTAGGIRVLDRAGADDLATVRWAEARFKFSDLLRGTVTLTSLALVEPVVSLSGDLLGHLRAAPVKGDDGRSEGASLGGPQRREAQQIEIRNGTFTMARSDPDAAAFLIERVSGTVENAAVGSRMTVSLSGRVQGRDLDLEMRVAPPQQAASAPIAFTLTDKANASLLRVVGEWSMKDGKVGLAGGFSVNGGDMASIAALTGMSLPPKIAASGGDFRVDGNFALDGAASTLQVTDLSANTDALSITGEASAQWSGRPKLDFALRAGRLDLDGFVSPGGDAEGTGAAPTGADGPANASPDPSATPSASPFASPSASPGAPDLMAWIGTLPADVSLDLSVAGARFRDTIVRRITVRGTVDRGTVTLEELSAQLPGGTDLSIAGFGDMTGPEPLLEGNATLRADDLRRLLNWAGLPIPNVSADRLRRFSMVSGISLRPRRLDIIDAAVELDGVTASAAAAVALRRRPGLGLRVSIDHINLDAYRSVYAPPDSEGAAPGADNPPGQTGDAAEAVDGAGTVEGPSLWSRFDASLDLRIGRAVALEVPFNDVVGNLVLKDGVVTINEITFRDAAGVSGQFGGQLSVVGDADSTFLAFEGQSADMGQVVALLEGPDFVAGILRSIGPTALNISYRPASDDAPLVFQANGDDGALSFGAALSRGEAGEPALDILSGDMKAYGLELSGLAGRLTFPAEAYQLEKLSGTLNGGTLNLSGSLRRRADGLQQLLITGALDGLEVDRHLADLDGPIGLKGSISIRGQGESTGSDWRAMAALNSGWFDMEGALAIDVGPSRSSIVTVRQVSDVREALRERFSEPASIEGALVLENGALIARDLALRGNTGGVLELSGRLGLTDLNLSAELVLRKAENAPQFARLLAEGPAKAPNLRLEGAVPSKN</sequence>
<gene>
    <name evidence="3" type="ORF">EOI86_03290</name>
</gene>
<dbReference type="OrthoDB" id="9816380at2"/>
<proteinExistence type="predicted"/>
<feature type="region of interest" description="Disordered" evidence="1">
    <location>
        <begin position="335"/>
        <end position="377"/>
    </location>
</feature>
<feature type="domain" description="AsmA" evidence="2">
    <location>
        <begin position="4"/>
        <end position="113"/>
    </location>
</feature>
<evidence type="ECO:0000313" key="3">
    <source>
        <dbReference type="EMBL" id="RVU38329.1"/>
    </source>
</evidence>
<protein>
    <submittedName>
        <fullName evidence="3">AsmA family protein</fullName>
    </submittedName>
</protein>
<dbReference type="InterPro" id="IPR052894">
    <property type="entry name" value="AsmA-related"/>
</dbReference>
<dbReference type="EMBL" id="SADE01000001">
    <property type="protein sequence ID" value="RVU38329.1"/>
    <property type="molecule type" value="Genomic_DNA"/>
</dbReference>
<dbReference type="GO" id="GO:0005886">
    <property type="term" value="C:plasma membrane"/>
    <property type="evidence" value="ECO:0007669"/>
    <property type="project" value="TreeGrafter"/>
</dbReference>
<comment type="caution">
    <text evidence="3">The sequence shown here is derived from an EMBL/GenBank/DDBJ whole genome shotgun (WGS) entry which is preliminary data.</text>
</comment>
<dbReference type="RefSeq" id="WP_127763701.1">
    <property type="nucleotide sequence ID" value="NZ_SADE01000001.1"/>
</dbReference>
<feature type="region of interest" description="Disordered" evidence="1">
    <location>
        <begin position="547"/>
        <end position="570"/>
    </location>
</feature>
<dbReference type="PANTHER" id="PTHR30441">
    <property type="entry name" value="DUF748 DOMAIN-CONTAINING PROTEIN"/>
    <property type="match status" value="1"/>
</dbReference>
<evidence type="ECO:0000259" key="2">
    <source>
        <dbReference type="Pfam" id="PF05170"/>
    </source>
</evidence>
<name>A0A3S2WB30_9PROT</name>
<dbReference type="PANTHER" id="PTHR30441:SF4">
    <property type="entry name" value="PROTEIN ASMA"/>
    <property type="match status" value="1"/>
</dbReference>
<accession>A0A3S2WB30</accession>
<dbReference type="AlphaFoldDB" id="A0A3S2WB30"/>
<evidence type="ECO:0000313" key="4">
    <source>
        <dbReference type="Proteomes" id="UP000287447"/>
    </source>
</evidence>
<feature type="region of interest" description="Disordered" evidence="1">
    <location>
        <begin position="125"/>
        <end position="144"/>
    </location>
</feature>
<organism evidence="3 4">
    <name type="scientific">Hwanghaeella grinnelliae</name>
    <dbReference type="NCBI Taxonomy" id="2500179"/>
    <lineage>
        <taxon>Bacteria</taxon>
        <taxon>Pseudomonadati</taxon>
        <taxon>Pseudomonadota</taxon>
        <taxon>Alphaproteobacteria</taxon>
        <taxon>Rhodospirillales</taxon>
        <taxon>Rhodospirillaceae</taxon>
        <taxon>Hwanghaeella</taxon>
    </lineage>
</organism>
<reference evidence="4" key="1">
    <citation type="submission" date="2019-01" db="EMBL/GenBank/DDBJ databases">
        <title>Gri0909 isolated from a small marine red alga.</title>
        <authorList>
            <person name="Kim J."/>
            <person name="Jeong S.E."/>
            <person name="Jeon C.O."/>
        </authorList>
    </citation>
    <scope>NUCLEOTIDE SEQUENCE [LARGE SCALE GENOMIC DNA]</scope>
    <source>
        <strain evidence="4">Gri0909</strain>
    </source>
</reference>
<dbReference type="GO" id="GO:0090313">
    <property type="term" value="P:regulation of protein targeting to membrane"/>
    <property type="evidence" value="ECO:0007669"/>
    <property type="project" value="TreeGrafter"/>
</dbReference>
<dbReference type="InterPro" id="IPR007844">
    <property type="entry name" value="AsmA"/>
</dbReference>
<dbReference type="Proteomes" id="UP000287447">
    <property type="component" value="Unassembled WGS sequence"/>
</dbReference>
<feature type="compositionally biased region" description="Low complexity" evidence="1">
    <location>
        <begin position="343"/>
        <end position="377"/>
    </location>
</feature>